<organism evidence="1 2">
    <name type="scientific">Xanthomonas floridensis</name>
    <dbReference type="NCBI Taxonomy" id="1843580"/>
    <lineage>
        <taxon>Bacteria</taxon>
        <taxon>Pseudomonadati</taxon>
        <taxon>Pseudomonadota</taxon>
        <taxon>Gammaproteobacteria</taxon>
        <taxon>Lysobacterales</taxon>
        <taxon>Lysobacteraceae</taxon>
        <taxon>Xanthomonas</taxon>
    </lineage>
</organism>
<protein>
    <submittedName>
        <fullName evidence="1">Uncharacterized protein</fullName>
    </submittedName>
</protein>
<dbReference type="EMBL" id="LXNG01000045">
    <property type="protein sequence ID" value="OAG65940.1"/>
    <property type="molecule type" value="Genomic_DNA"/>
</dbReference>
<gene>
    <name evidence="1" type="ORF">A7D17_05660</name>
</gene>
<dbReference type="AlphaFoldDB" id="A0A1A9M8Q2"/>
<evidence type="ECO:0000313" key="1">
    <source>
        <dbReference type="EMBL" id="OAG65940.1"/>
    </source>
</evidence>
<reference evidence="1 2" key="1">
    <citation type="submission" date="2016-05" db="EMBL/GenBank/DDBJ databases">
        <title>Pathogenic, phenotypic and molecular characterisation of Xanthomonas nasturtii sp. nov. and Xanthomonas floridensis sp. nov., new species of Xanthomonas associated with watercress production in Florida.</title>
        <authorList>
            <person name="Vicente J.G."/>
            <person name="Rothwell S."/>
            <person name="Holub E.B."/>
            <person name="Studholme D.J."/>
        </authorList>
    </citation>
    <scope>NUCLEOTIDE SEQUENCE [LARGE SCALE GENOMIC DNA]</scope>
    <source>
        <strain evidence="1 2">WHRI 8848</strain>
    </source>
</reference>
<sequence>MQDERTIRTAQVGAHDFRHVSRERVERTLSYDLALDQQFKQSTSNTICRNNILICTSKYSWQQLFEILRDFKEYFRIHEPRK</sequence>
<accession>A0A1A9M8Q2</accession>
<comment type="caution">
    <text evidence="1">The sequence shown here is derived from an EMBL/GenBank/DDBJ whole genome shotgun (WGS) entry which is preliminary data.</text>
</comment>
<name>A0A1A9M8Q2_9XANT</name>
<proteinExistence type="predicted"/>
<dbReference type="STRING" id="1843580.A7D17_05660"/>
<dbReference type="Proteomes" id="UP000077659">
    <property type="component" value="Unassembled WGS sequence"/>
</dbReference>
<evidence type="ECO:0000313" key="2">
    <source>
        <dbReference type="Proteomes" id="UP000077659"/>
    </source>
</evidence>